<dbReference type="InterPro" id="IPR011333">
    <property type="entry name" value="SKP1/BTB/POZ_sf"/>
</dbReference>
<dbReference type="Pfam" id="PF00651">
    <property type="entry name" value="BTB"/>
    <property type="match status" value="1"/>
</dbReference>
<dbReference type="Gene3D" id="3.30.710.10">
    <property type="entry name" value="Potassium Channel Kv1.1, Chain A"/>
    <property type="match status" value="1"/>
</dbReference>
<evidence type="ECO:0000313" key="3">
    <source>
        <dbReference type="EMBL" id="KXT05244.1"/>
    </source>
</evidence>
<gene>
    <name evidence="3" type="ORF">AC578_8421</name>
</gene>
<name>A0A139HRX1_9PEZI</name>
<dbReference type="Proteomes" id="UP000070133">
    <property type="component" value="Unassembled WGS sequence"/>
</dbReference>
<dbReference type="AlphaFoldDB" id="A0A139HRX1"/>
<feature type="domain" description="BTB" evidence="2">
    <location>
        <begin position="133"/>
        <end position="201"/>
    </location>
</feature>
<protein>
    <recommendedName>
        <fullName evidence="2">BTB domain-containing protein</fullName>
    </recommendedName>
</protein>
<keyword evidence="4" id="KW-1185">Reference proteome</keyword>
<dbReference type="InterPro" id="IPR000210">
    <property type="entry name" value="BTB/POZ_dom"/>
</dbReference>
<dbReference type="EMBL" id="LFZN01000014">
    <property type="protein sequence ID" value="KXT05244.1"/>
    <property type="molecule type" value="Genomic_DNA"/>
</dbReference>
<dbReference type="CDD" id="cd18186">
    <property type="entry name" value="BTB_POZ_ZBTB_KLHL-like"/>
    <property type="match status" value="1"/>
</dbReference>
<accession>A0A139HRX1</accession>
<dbReference type="SUPFAM" id="SSF54695">
    <property type="entry name" value="POZ domain"/>
    <property type="match status" value="1"/>
</dbReference>
<comment type="caution">
    <text evidence="3">The sequence shown here is derived from an EMBL/GenBank/DDBJ whole genome shotgun (WGS) entry which is preliminary data.</text>
</comment>
<feature type="region of interest" description="Disordered" evidence="1">
    <location>
        <begin position="107"/>
        <end position="127"/>
    </location>
</feature>
<sequence length="345" mass="38314">MAPFQGRFLDCKEECCLIGRCSLPSISIPFLLHLLIPLLALRSSSNKSLQPTRIWSNRGVAIMFTSTSRNKSYRDSFSYRAGKSMSSKRQKSFKEYVPTRKIITAQPVQSSSVQSSPTKTGSSAPTSPNLNSAIVTIAVGPEQRLFAAHEDVLCKSTFFAIQCRQQFFETNGKRVDLPNESPEVFSAILEYLYKGDYTPKIEFDKKHNSWFLDDTPSATGSSESIVCAADGTAILKDTVIYCSAHRYGLVELQRLALKKQGLQSGVQCSTILSSARYAYSNTPASDSKLRAHYLALIIRSRNTFKRSGTMQMEMERGGTALFFDLFVAMVNHLDDIASSARSPRT</sequence>
<evidence type="ECO:0000256" key="1">
    <source>
        <dbReference type="SAM" id="MobiDB-lite"/>
    </source>
</evidence>
<evidence type="ECO:0000313" key="4">
    <source>
        <dbReference type="Proteomes" id="UP000070133"/>
    </source>
</evidence>
<reference evidence="3 4" key="1">
    <citation type="submission" date="2015-07" db="EMBL/GenBank/DDBJ databases">
        <title>Comparative genomics of the Sigatoka disease complex on banana suggests a link between parallel evolutionary changes in Pseudocercospora fijiensis and Pseudocercospora eumusae and increased virulence on the banana host.</title>
        <authorList>
            <person name="Chang T.-C."/>
            <person name="Salvucci A."/>
            <person name="Crous P.W."/>
            <person name="Stergiopoulos I."/>
        </authorList>
    </citation>
    <scope>NUCLEOTIDE SEQUENCE [LARGE SCALE GENOMIC DNA]</scope>
    <source>
        <strain evidence="3 4">CBS 114824</strain>
    </source>
</reference>
<proteinExistence type="predicted"/>
<dbReference type="PROSITE" id="PS50097">
    <property type="entry name" value="BTB"/>
    <property type="match status" value="1"/>
</dbReference>
<organism evidence="3 4">
    <name type="scientific">Pseudocercospora eumusae</name>
    <dbReference type="NCBI Taxonomy" id="321146"/>
    <lineage>
        <taxon>Eukaryota</taxon>
        <taxon>Fungi</taxon>
        <taxon>Dikarya</taxon>
        <taxon>Ascomycota</taxon>
        <taxon>Pezizomycotina</taxon>
        <taxon>Dothideomycetes</taxon>
        <taxon>Dothideomycetidae</taxon>
        <taxon>Mycosphaerellales</taxon>
        <taxon>Mycosphaerellaceae</taxon>
        <taxon>Pseudocercospora</taxon>
    </lineage>
</organism>
<feature type="compositionally biased region" description="Low complexity" evidence="1">
    <location>
        <begin position="107"/>
        <end position="117"/>
    </location>
</feature>
<feature type="compositionally biased region" description="Polar residues" evidence="1">
    <location>
        <begin position="118"/>
        <end position="127"/>
    </location>
</feature>
<dbReference type="PANTHER" id="PTHR47843">
    <property type="entry name" value="BTB DOMAIN-CONTAINING PROTEIN-RELATED"/>
    <property type="match status" value="1"/>
</dbReference>
<dbReference type="PANTHER" id="PTHR47843:SF7">
    <property type="entry name" value="BTB DOMAIN-CONTAINING PROTEIN"/>
    <property type="match status" value="1"/>
</dbReference>
<dbReference type="STRING" id="321146.A0A139HRX1"/>
<evidence type="ECO:0000259" key="2">
    <source>
        <dbReference type="PROSITE" id="PS50097"/>
    </source>
</evidence>
<dbReference type="OrthoDB" id="45365at2759"/>